<dbReference type="PANTHER" id="PTHR34821">
    <property type="entry name" value="INNER MEMBRANE PROTEIN YDCZ"/>
    <property type="match status" value="1"/>
</dbReference>
<dbReference type="Pfam" id="PF04657">
    <property type="entry name" value="DMT_YdcZ"/>
    <property type="match status" value="1"/>
</dbReference>
<feature type="transmembrane region" description="Helical" evidence="1">
    <location>
        <begin position="247"/>
        <end position="266"/>
    </location>
</feature>
<sequence length="356" mass="38157">MPDVLFAACAFLQGWTSTAWVVANAKLVPRHGGAVFTTAISHIFAWLILMFAASIDNWRIGLRPSALLQKARGVPWKLAWIMGLGWTSTLFLVSAAHSLGAALAQVLVLGGELSTAVLADAHQDKSPVPKEHGWLQVLLSPALALLGVTVSLAQELISVQFTQAAGFHFFLVALGAFFCGACSRFRQQSCLVLNSVGNTHLREHIGPLNASAWSAFMASLGNVVICVTVEVFGFFHFQEDTRPTTLMLWAVVGFAGMWVTLVVTFVPPRIGFARTFCLIVAGKVTGGLFVDALGLMSPGRPVTLLRALGALLVLLAALQRIGSQKQQHGHVKSENVEVEVEVAEATAFGRRSSDTD</sequence>
<feature type="transmembrane region" description="Helical" evidence="1">
    <location>
        <begin position="76"/>
        <end position="96"/>
    </location>
</feature>
<feature type="transmembrane region" description="Helical" evidence="1">
    <location>
        <begin position="278"/>
        <end position="297"/>
    </location>
</feature>
<gene>
    <name evidence="2" type="ORF">EVOR1521_LOCUS22828</name>
</gene>
<dbReference type="PANTHER" id="PTHR34821:SF2">
    <property type="entry name" value="INNER MEMBRANE PROTEIN YDCZ"/>
    <property type="match status" value="1"/>
</dbReference>
<dbReference type="EMBL" id="CAUJNA010003328">
    <property type="protein sequence ID" value="CAJ1399264.1"/>
    <property type="molecule type" value="Genomic_DNA"/>
</dbReference>
<accession>A0AA36J667</accession>
<organism evidence="2 3">
    <name type="scientific">Effrenium voratum</name>
    <dbReference type="NCBI Taxonomy" id="2562239"/>
    <lineage>
        <taxon>Eukaryota</taxon>
        <taxon>Sar</taxon>
        <taxon>Alveolata</taxon>
        <taxon>Dinophyceae</taxon>
        <taxon>Suessiales</taxon>
        <taxon>Symbiodiniaceae</taxon>
        <taxon>Effrenium</taxon>
    </lineage>
</organism>
<name>A0AA36J667_9DINO</name>
<dbReference type="Proteomes" id="UP001178507">
    <property type="component" value="Unassembled WGS sequence"/>
</dbReference>
<reference evidence="2" key="1">
    <citation type="submission" date="2023-08" db="EMBL/GenBank/DDBJ databases">
        <authorList>
            <person name="Chen Y."/>
            <person name="Shah S."/>
            <person name="Dougan E. K."/>
            <person name="Thang M."/>
            <person name="Chan C."/>
        </authorList>
    </citation>
    <scope>NUCLEOTIDE SEQUENCE</scope>
</reference>
<dbReference type="InterPro" id="IPR006750">
    <property type="entry name" value="YdcZ"/>
</dbReference>
<evidence type="ECO:0000313" key="3">
    <source>
        <dbReference type="Proteomes" id="UP001178507"/>
    </source>
</evidence>
<protein>
    <submittedName>
        <fullName evidence="2">Uncharacterized protein</fullName>
    </submittedName>
</protein>
<evidence type="ECO:0000313" key="2">
    <source>
        <dbReference type="EMBL" id="CAJ1399264.1"/>
    </source>
</evidence>
<proteinExistence type="predicted"/>
<dbReference type="GO" id="GO:0005886">
    <property type="term" value="C:plasma membrane"/>
    <property type="evidence" value="ECO:0007669"/>
    <property type="project" value="TreeGrafter"/>
</dbReference>
<comment type="caution">
    <text evidence="2">The sequence shown here is derived from an EMBL/GenBank/DDBJ whole genome shotgun (WGS) entry which is preliminary data.</text>
</comment>
<keyword evidence="3" id="KW-1185">Reference proteome</keyword>
<feature type="transmembrane region" description="Helical" evidence="1">
    <location>
        <begin position="212"/>
        <end position="235"/>
    </location>
</feature>
<keyword evidence="1" id="KW-0472">Membrane</keyword>
<feature type="transmembrane region" description="Helical" evidence="1">
    <location>
        <begin position="35"/>
        <end position="55"/>
    </location>
</feature>
<feature type="transmembrane region" description="Helical" evidence="1">
    <location>
        <begin position="303"/>
        <end position="322"/>
    </location>
</feature>
<feature type="transmembrane region" description="Helical" evidence="1">
    <location>
        <begin position="165"/>
        <end position="185"/>
    </location>
</feature>
<keyword evidence="1" id="KW-1133">Transmembrane helix</keyword>
<evidence type="ECO:0000256" key="1">
    <source>
        <dbReference type="SAM" id="Phobius"/>
    </source>
</evidence>
<keyword evidence="1" id="KW-0812">Transmembrane</keyword>
<dbReference type="AlphaFoldDB" id="A0AA36J667"/>